<name>A0ABU7ZE40_9PAST</name>
<gene>
    <name evidence="1" type="ORF">V6W77_05190</name>
</gene>
<keyword evidence="2" id="KW-1185">Reference proteome</keyword>
<dbReference type="Gene3D" id="3.30.70.1290">
    <property type="entry name" value="Transposase IS200-like"/>
    <property type="match status" value="1"/>
</dbReference>
<protein>
    <submittedName>
        <fullName evidence="1">Uncharacterized protein</fullName>
    </submittedName>
</protein>
<dbReference type="Proteomes" id="UP001432017">
    <property type="component" value="Unassembled WGS sequence"/>
</dbReference>
<dbReference type="RefSeq" id="WP_334236336.1">
    <property type="nucleotide sequence ID" value="NZ_JBAJJH010000021.1"/>
</dbReference>
<accession>A0ABU7ZE40</accession>
<reference evidence="1" key="1">
    <citation type="submission" date="2023-12" db="EMBL/GenBank/DDBJ databases">
        <title>Mannheima indologenes sp. nov. proposed for Clade V organisms of Mannheimia.</title>
        <authorList>
            <person name="Christensen H."/>
        </authorList>
    </citation>
    <scope>NUCLEOTIDE SEQUENCE</scope>
    <source>
        <strain evidence="1">M14.4</strain>
    </source>
</reference>
<comment type="caution">
    <text evidence="1">The sequence shown here is derived from an EMBL/GenBank/DDBJ whole genome shotgun (WGS) entry which is preliminary data.</text>
</comment>
<evidence type="ECO:0000313" key="2">
    <source>
        <dbReference type="Proteomes" id="UP001432017"/>
    </source>
</evidence>
<dbReference type="SUPFAM" id="SSF143422">
    <property type="entry name" value="Transposase IS200-like"/>
    <property type="match status" value="1"/>
</dbReference>
<dbReference type="EMBL" id="JBAJJM010000007">
    <property type="protein sequence ID" value="MEG9475667.1"/>
    <property type="molecule type" value="Genomic_DNA"/>
</dbReference>
<dbReference type="InterPro" id="IPR036515">
    <property type="entry name" value="Transposase_17_sf"/>
</dbReference>
<proteinExistence type="predicted"/>
<sequence>MVRGFKISVIKQIKLLFEKGELQFAPTDIWQRNYYEHIIRNEIAYFQITEYIQNNPSKWEEDRFYIL</sequence>
<evidence type="ECO:0000313" key="1">
    <source>
        <dbReference type="EMBL" id="MEG9475667.1"/>
    </source>
</evidence>
<organism evidence="1 2">
    <name type="scientific">Mannheimia indoligenes</name>
    <dbReference type="NCBI Taxonomy" id="3103145"/>
    <lineage>
        <taxon>Bacteria</taxon>
        <taxon>Pseudomonadati</taxon>
        <taxon>Pseudomonadota</taxon>
        <taxon>Gammaproteobacteria</taxon>
        <taxon>Pasteurellales</taxon>
        <taxon>Pasteurellaceae</taxon>
        <taxon>Mannheimia</taxon>
    </lineage>
</organism>